<dbReference type="KEGG" id="caua:113047956"/>
<feature type="transmembrane region" description="Helical" evidence="1">
    <location>
        <begin position="12"/>
        <end position="31"/>
    </location>
</feature>
<dbReference type="GO" id="GO:0001771">
    <property type="term" value="P:immunological synapse formation"/>
    <property type="evidence" value="ECO:0007669"/>
    <property type="project" value="TreeGrafter"/>
</dbReference>
<keyword evidence="1" id="KW-0812">Transmembrane</keyword>
<evidence type="ECO:0000313" key="4">
    <source>
        <dbReference type="RefSeq" id="XP_026065183.1"/>
    </source>
</evidence>
<dbReference type="RefSeq" id="XP_026065183.1">
    <property type="nucleotide sequence ID" value="XM_026209398.1"/>
</dbReference>
<proteinExistence type="predicted"/>
<dbReference type="Gene3D" id="2.60.40.150">
    <property type="entry name" value="C2 domain"/>
    <property type="match status" value="1"/>
</dbReference>
<dbReference type="PROSITE" id="PS50004">
    <property type="entry name" value="C2"/>
    <property type="match status" value="1"/>
</dbReference>
<dbReference type="OrthoDB" id="73919at2759"/>
<feature type="domain" description="C2" evidence="2">
    <location>
        <begin position="18"/>
        <end position="136"/>
    </location>
</feature>
<dbReference type="GO" id="GO:0001913">
    <property type="term" value="P:T cell mediated cytotoxicity"/>
    <property type="evidence" value="ECO:0007669"/>
    <property type="project" value="TreeGrafter"/>
</dbReference>
<dbReference type="Pfam" id="PF00168">
    <property type="entry name" value="C2"/>
    <property type="match status" value="1"/>
</dbReference>
<dbReference type="Proteomes" id="UP000515129">
    <property type="component" value="Chromosome 29"/>
</dbReference>
<dbReference type="InterPro" id="IPR035892">
    <property type="entry name" value="C2_domain_sf"/>
</dbReference>
<name>A0A6P6JZB9_CARAU</name>
<dbReference type="GO" id="GO:0051607">
    <property type="term" value="P:defense response to virus"/>
    <property type="evidence" value="ECO:0007669"/>
    <property type="project" value="TreeGrafter"/>
</dbReference>
<keyword evidence="3" id="KW-1185">Reference proteome</keyword>
<protein>
    <submittedName>
        <fullName evidence="4">Perforin-1-like</fullName>
    </submittedName>
</protein>
<organism evidence="3 4">
    <name type="scientific">Carassius auratus</name>
    <name type="common">Goldfish</name>
    <dbReference type="NCBI Taxonomy" id="7957"/>
    <lineage>
        <taxon>Eukaryota</taxon>
        <taxon>Metazoa</taxon>
        <taxon>Chordata</taxon>
        <taxon>Craniata</taxon>
        <taxon>Vertebrata</taxon>
        <taxon>Euteleostomi</taxon>
        <taxon>Actinopterygii</taxon>
        <taxon>Neopterygii</taxon>
        <taxon>Teleostei</taxon>
        <taxon>Ostariophysi</taxon>
        <taxon>Cypriniformes</taxon>
        <taxon>Cyprinidae</taxon>
        <taxon>Cyprininae</taxon>
        <taxon>Carassius</taxon>
    </lineage>
</organism>
<evidence type="ECO:0000259" key="2">
    <source>
        <dbReference type="PROSITE" id="PS50004"/>
    </source>
</evidence>
<reference evidence="4" key="1">
    <citation type="submission" date="2025-08" db="UniProtKB">
        <authorList>
            <consortium name="RefSeq"/>
        </authorList>
    </citation>
    <scope>IDENTIFICATION</scope>
    <source>
        <strain evidence="4">Wakin</strain>
        <tissue evidence="4">Muscle</tissue>
    </source>
</reference>
<dbReference type="PANTHER" id="PTHR46096:SF1">
    <property type="entry name" value="PERFORIN 1.5"/>
    <property type="match status" value="1"/>
</dbReference>
<evidence type="ECO:0000256" key="1">
    <source>
        <dbReference type="SAM" id="Phobius"/>
    </source>
</evidence>
<accession>A0A6P6JZB9</accession>
<dbReference type="GO" id="GO:0016020">
    <property type="term" value="C:membrane"/>
    <property type="evidence" value="ECO:0007669"/>
    <property type="project" value="TreeGrafter"/>
</dbReference>
<dbReference type="AlphaFoldDB" id="A0A6P6JZB9"/>
<keyword evidence="1" id="KW-0472">Membrane</keyword>
<gene>
    <name evidence="4" type="primary">LOC113047956</name>
</gene>
<keyword evidence="1" id="KW-1133">Transmembrane helix</keyword>
<sequence length="146" mass="16412">MNHSYGIQYKRAMALFNHLGLVSLAMLMLVSQLDFTSAAVRVFGLHASSLYGDPAGNDPDPYVKVWCGSHFGGMSEFQRDVANPSWSAEFNFLNCKANQDLKFEVWDKDLIYDDHLGTCVRQVQKGTFTGNCHLDNGILFYSFEAK</sequence>
<dbReference type="SMART" id="SM00239">
    <property type="entry name" value="C2"/>
    <property type="match status" value="1"/>
</dbReference>
<dbReference type="PANTHER" id="PTHR46096">
    <property type="entry name" value="PERFORIN-1"/>
    <property type="match status" value="1"/>
</dbReference>
<dbReference type="SUPFAM" id="SSF49562">
    <property type="entry name" value="C2 domain (Calcium/lipid-binding domain, CaLB)"/>
    <property type="match status" value="1"/>
</dbReference>
<dbReference type="InterPro" id="IPR000008">
    <property type="entry name" value="C2_dom"/>
</dbReference>
<dbReference type="InterPro" id="IPR052784">
    <property type="entry name" value="Perforin-1_pore-forming"/>
</dbReference>
<evidence type="ECO:0000313" key="3">
    <source>
        <dbReference type="Proteomes" id="UP000515129"/>
    </source>
</evidence>
<dbReference type="GO" id="GO:0022829">
    <property type="term" value="F:wide pore channel activity"/>
    <property type="evidence" value="ECO:0007669"/>
    <property type="project" value="TreeGrafter"/>
</dbReference>
<dbReference type="GeneID" id="113047956"/>